<accession>A0ABR1RGU1</accession>
<gene>
    <name evidence="1" type="ORF">PG991_011974</name>
</gene>
<name>A0ABR1RGU1_9PEZI</name>
<evidence type="ECO:0000313" key="1">
    <source>
        <dbReference type="EMBL" id="KAK8009423.1"/>
    </source>
</evidence>
<comment type="caution">
    <text evidence="1">The sequence shown here is derived from an EMBL/GenBank/DDBJ whole genome shotgun (WGS) entry which is preliminary data.</text>
</comment>
<reference evidence="1 2" key="1">
    <citation type="submission" date="2023-01" db="EMBL/GenBank/DDBJ databases">
        <title>Analysis of 21 Apiospora genomes using comparative genomics revels a genus with tremendous synthesis potential of carbohydrate active enzymes and secondary metabolites.</title>
        <authorList>
            <person name="Sorensen T."/>
        </authorList>
    </citation>
    <scope>NUCLEOTIDE SEQUENCE [LARGE SCALE GENOMIC DNA]</scope>
    <source>
        <strain evidence="1 2">CBS 20057</strain>
    </source>
</reference>
<proteinExistence type="predicted"/>
<protein>
    <submittedName>
        <fullName evidence="1">Uncharacterized protein</fullName>
    </submittedName>
</protein>
<dbReference type="Proteomes" id="UP001396898">
    <property type="component" value="Unassembled WGS sequence"/>
</dbReference>
<sequence>MYADMEKEVITVVCGDPSGIAPYAGFLIEYPFDIIRALRQTRRGVRVTLSEPPRFGLIPYSSEADTDVIRCADPTENKAASSHLVHGFYFPRDRNGCGRLQKEMAQLCRLPAFNALDGNSGIDESEITLLPNSGYPEWQECVQKIGYGPGTAAETVSQWYNQMEKDGKSGFTNVDSPPDGIIGDATGEDWYNEPKAGTRDIYVLWAFQHSHRGINKQKYIDNPPTLEFDDETWPPACTTCRSAAYLCDCQSCHCKSCEFDRREVSFWQERG</sequence>
<organism evidence="1 2">
    <name type="scientific">Apiospora marii</name>
    <dbReference type="NCBI Taxonomy" id="335849"/>
    <lineage>
        <taxon>Eukaryota</taxon>
        <taxon>Fungi</taxon>
        <taxon>Dikarya</taxon>
        <taxon>Ascomycota</taxon>
        <taxon>Pezizomycotina</taxon>
        <taxon>Sordariomycetes</taxon>
        <taxon>Xylariomycetidae</taxon>
        <taxon>Amphisphaeriales</taxon>
        <taxon>Apiosporaceae</taxon>
        <taxon>Apiospora</taxon>
    </lineage>
</organism>
<evidence type="ECO:0000313" key="2">
    <source>
        <dbReference type="Proteomes" id="UP001396898"/>
    </source>
</evidence>
<dbReference type="EMBL" id="JAQQWI010000016">
    <property type="protein sequence ID" value="KAK8009423.1"/>
    <property type="molecule type" value="Genomic_DNA"/>
</dbReference>
<keyword evidence="2" id="KW-1185">Reference proteome</keyword>